<dbReference type="AlphaFoldDB" id="M1BCU8"/>
<dbReference type="InParanoid" id="M1BCU8"/>
<dbReference type="Proteomes" id="UP000011115">
    <property type="component" value="Unassembled WGS sequence"/>
</dbReference>
<organism evidence="1 2">
    <name type="scientific">Solanum tuberosum</name>
    <name type="common">Potato</name>
    <dbReference type="NCBI Taxonomy" id="4113"/>
    <lineage>
        <taxon>Eukaryota</taxon>
        <taxon>Viridiplantae</taxon>
        <taxon>Streptophyta</taxon>
        <taxon>Embryophyta</taxon>
        <taxon>Tracheophyta</taxon>
        <taxon>Spermatophyta</taxon>
        <taxon>Magnoliopsida</taxon>
        <taxon>eudicotyledons</taxon>
        <taxon>Gunneridae</taxon>
        <taxon>Pentapetalae</taxon>
        <taxon>asterids</taxon>
        <taxon>lamiids</taxon>
        <taxon>Solanales</taxon>
        <taxon>Solanaceae</taxon>
        <taxon>Solanoideae</taxon>
        <taxon>Solaneae</taxon>
        <taxon>Solanum</taxon>
    </lineage>
</organism>
<evidence type="ECO:0000313" key="1">
    <source>
        <dbReference type="EnsemblPlants" id="PGSC0003DMT400042331"/>
    </source>
</evidence>
<dbReference type="HOGENOM" id="CLU_3091043_0_0_1"/>
<reference evidence="2" key="1">
    <citation type="journal article" date="2011" name="Nature">
        <title>Genome sequence and analysis of the tuber crop potato.</title>
        <authorList>
            <consortium name="The Potato Genome Sequencing Consortium"/>
        </authorList>
    </citation>
    <scope>NUCLEOTIDE SEQUENCE [LARGE SCALE GENOMIC DNA]</scope>
    <source>
        <strain evidence="2">cv. DM1-3 516 R44</strain>
    </source>
</reference>
<dbReference type="EnsemblPlants" id="PGSC0003DMT400042331">
    <property type="protein sequence ID" value="PGSC0003DMT400042331"/>
    <property type="gene ID" value="PGSC0003DMG401016414"/>
</dbReference>
<accession>M1BCU8</accession>
<keyword evidence="2" id="KW-1185">Reference proteome</keyword>
<dbReference type="Gramene" id="PGSC0003DMT400042331">
    <property type="protein sequence ID" value="PGSC0003DMT400042331"/>
    <property type="gene ID" value="PGSC0003DMG401016414"/>
</dbReference>
<dbReference type="PaxDb" id="4113-PGSC0003DMT400042331"/>
<name>M1BCU8_SOLTU</name>
<reference evidence="1" key="2">
    <citation type="submission" date="2015-06" db="UniProtKB">
        <authorList>
            <consortium name="EnsemblPlants"/>
        </authorList>
    </citation>
    <scope>IDENTIFICATION</scope>
    <source>
        <strain evidence="1">DM1-3 516 R44</strain>
    </source>
</reference>
<protein>
    <submittedName>
        <fullName evidence="1">Uncharacterized protein</fullName>
    </submittedName>
</protein>
<proteinExistence type="predicted"/>
<sequence>MLKEDDRISYEINGDKQEGLSLGLLVRCNSRATGLAPNNAMVQPSWKVQCSP</sequence>
<evidence type="ECO:0000313" key="2">
    <source>
        <dbReference type="Proteomes" id="UP000011115"/>
    </source>
</evidence>